<dbReference type="SUPFAM" id="SSF103473">
    <property type="entry name" value="MFS general substrate transporter"/>
    <property type="match status" value="1"/>
</dbReference>
<dbReference type="OrthoDB" id="4965946at2"/>
<feature type="transmembrane region" description="Helical" evidence="6">
    <location>
        <begin position="104"/>
        <end position="129"/>
    </location>
</feature>
<dbReference type="HOGENOM" id="CLU_034180_13_4_11"/>
<name>A0A0A7I187_9BIFI</name>
<dbReference type="Gene3D" id="1.20.1250.20">
    <property type="entry name" value="MFS general substrate transporter like domains"/>
    <property type="match status" value="1"/>
</dbReference>
<feature type="transmembrane region" description="Helical" evidence="6">
    <location>
        <begin position="172"/>
        <end position="189"/>
    </location>
</feature>
<evidence type="ECO:0008006" key="9">
    <source>
        <dbReference type="Google" id="ProtNLM"/>
    </source>
</evidence>
<comment type="subcellular location">
    <subcellularLocation>
        <location evidence="1">Cell membrane</location>
        <topology evidence="1">Multi-pass membrane protein</topology>
    </subcellularLocation>
</comment>
<proteinExistence type="predicted"/>
<dbReference type="KEGG" id="bka:AH68_00045"/>
<feature type="transmembrane region" description="Helical" evidence="6">
    <location>
        <begin position="361"/>
        <end position="384"/>
    </location>
</feature>
<reference evidence="7 8" key="1">
    <citation type="journal article" date="2015" name="Genome Announc.">
        <title>Complete and Assembled Genome Sequence of Bifidobacterium kashiwanohense PV20-2, Isolated from the Feces of an Anemic Kenyan Infant.</title>
        <authorList>
            <person name="Vazquez-Gutierrez P."/>
            <person name="Lacroix C."/>
            <person name="Chassard C."/>
            <person name="Klumpp J."/>
            <person name="Jans C."/>
            <person name="Stevens M.J."/>
        </authorList>
    </citation>
    <scope>NUCLEOTIDE SEQUENCE [LARGE SCALE GENOMIC DNA]</scope>
    <source>
        <strain evidence="7 8">PV20-2</strain>
    </source>
</reference>
<dbReference type="PANTHER" id="PTHR23513:SF11">
    <property type="entry name" value="STAPHYLOFERRIN A TRANSPORTER"/>
    <property type="match status" value="1"/>
</dbReference>
<dbReference type="GO" id="GO:0005886">
    <property type="term" value="C:plasma membrane"/>
    <property type="evidence" value="ECO:0007669"/>
    <property type="project" value="UniProtKB-SubCell"/>
</dbReference>
<dbReference type="GO" id="GO:0022857">
    <property type="term" value="F:transmembrane transporter activity"/>
    <property type="evidence" value="ECO:0007669"/>
    <property type="project" value="InterPro"/>
</dbReference>
<evidence type="ECO:0000256" key="3">
    <source>
        <dbReference type="ARBA" id="ARBA00022692"/>
    </source>
</evidence>
<keyword evidence="3 6" id="KW-0812">Transmembrane</keyword>
<dbReference type="InterPro" id="IPR011701">
    <property type="entry name" value="MFS"/>
</dbReference>
<sequence length="426" mass="45359">MKKRVGLWWRPDYTAWFAADTATAIGVAVRSLAISLVGYAVSGSTVAAGWLGSASMIAQQVFGVFGGTYVDRHDRRTLIIVNAVVSMLCWGSVAGLLLTGGLRYSVLLAIAVVSSAVNGFLGSATDAMLKSIIDMRDYPKARSLNEGRDATVNMAGSPVGGFLYGVKPWLPFLITACMYAVAGVAAAGIRESHKHDATVRPEAGTAAPDVSADGGSRSFFRDFREGWSWSLHRTMLVMTMIVSALLNFGINGVQYGIQLHLVSAGMNGAYIGFINTGIFCAMLAGAFIANRMSDRLPAGPVVCVGFLFSCLAMVPLVCTSNYWVMLICNSLSALPFPIINAMILGFVFAKTPDSMQGRITVTLTVPAQALSMFCSAAAGSLLPVCGFQRTILVFLIAMMVSAAIVVLYRPLRTIPRADAWDSVELQ</sequence>
<evidence type="ECO:0000256" key="1">
    <source>
        <dbReference type="ARBA" id="ARBA00004651"/>
    </source>
</evidence>
<evidence type="ECO:0000313" key="7">
    <source>
        <dbReference type="EMBL" id="AIZ13666.1"/>
    </source>
</evidence>
<dbReference type="RefSeq" id="WP_052189112.1">
    <property type="nucleotide sequence ID" value="NZ_CP007456.1"/>
</dbReference>
<keyword evidence="5 6" id="KW-0472">Membrane</keyword>
<evidence type="ECO:0000256" key="6">
    <source>
        <dbReference type="SAM" id="Phobius"/>
    </source>
</evidence>
<feature type="transmembrane region" description="Helical" evidence="6">
    <location>
        <begin position="47"/>
        <end position="70"/>
    </location>
</feature>
<dbReference type="InterPro" id="IPR036259">
    <property type="entry name" value="MFS_trans_sf"/>
</dbReference>
<feature type="transmembrane region" description="Helical" evidence="6">
    <location>
        <begin position="77"/>
        <end position="98"/>
    </location>
</feature>
<feature type="transmembrane region" description="Helical" evidence="6">
    <location>
        <begin position="296"/>
        <end position="316"/>
    </location>
</feature>
<keyword evidence="4 6" id="KW-1133">Transmembrane helix</keyword>
<dbReference type="STRING" id="1447716.AH68_00045"/>
<dbReference type="AlphaFoldDB" id="A0A0A7I187"/>
<organism evidence="7 8">
    <name type="scientific">Bifidobacterium catenulatum PV20-2</name>
    <dbReference type="NCBI Taxonomy" id="1447716"/>
    <lineage>
        <taxon>Bacteria</taxon>
        <taxon>Bacillati</taxon>
        <taxon>Actinomycetota</taxon>
        <taxon>Actinomycetes</taxon>
        <taxon>Bifidobacteriales</taxon>
        <taxon>Bifidobacteriaceae</taxon>
        <taxon>Bifidobacterium</taxon>
    </lineage>
</organism>
<dbReference type="Proteomes" id="UP000030625">
    <property type="component" value="Chromosome"/>
</dbReference>
<dbReference type="Pfam" id="PF07690">
    <property type="entry name" value="MFS_1"/>
    <property type="match status" value="1"/>
</dbReference>
<feature type="transmembrane region" description="Helical" evidence="6">
    <location>
        <begin position="234"/>
        <end position="257"/>
    </location>
</feature>
<protein>
    <recommendedName>
        <fullName evidence="9">MFS transporter</fullName>
    </recommendedName>
</protein>
<dbReference type="EMBL" id="CP007456">
    <property type="protein sequence ID" value="AIZ13666.1"/>
    <property type="molecule type" value="Genomic_DNA"/>
</dbReference>
<dbReference type="CDD" id="cd06173">
    <property type="entry name" value="MFS_MefA_like"/>
    <property type="match status" value="1"/>
</dbReference>
<feature type="transmembrane region" description="Helical" evidence="6">
    <location>
        <begin position="390"/>
        <end position="408"/>
    </location>
</feature>
<feature type="transmembrane region" description="Helical" evidence="6">
    <location>
        <begin position="269"/>
        <end position="289"/>
    </location>
</feature>
<evidence type="ECO:0000313" key="8">
    <source>
        <dbReference type="Proteomes" id="UP000030625"/>
    </source>
</evidence>
<dbReference type="PANTHER" id="PTHR23513">
    <property type="entry name" value="INTEGRAL MEMBRANE EFFLUX PROTEIN-RELATED"/>
    <property type="match status" value="1"/>
</dbReference>
<evidence type="ECO:0000256" key="2">
    <source>
        <dbReference type="ARBA" id="ARBA00022475"/>
    </source>
</evidence>
<feature type="transmembrane region" description="Helical" evidence="6">
    <location>
        <begin position="322"/>
        <end position="349"/>
    </location>
</feature>
<evidence type="ECO:0000256" key="5">
    <source>
        <dbReference type="ARBA" id="ARBA00023136"/>
    </source>
</evidence>
<accession>A0A0A7I187</accession>
<evidence type="ECO:0000256" key="4">
    <source>
        <dbReference type="ARBA" id="ARBA00022989"/>
    </source>
</evidence>
<gene>
    <name evidence="7" type="ORF">AH68_00045</name>
</gene>
<keyword evidence="2" id="KW-1003">Cell membrane</keyword>